<name>F4S9P8_MELLP</name>
<keyword evidence="3" id="KW-1185">Reference proteome</keyword>
<dbReference type="HOGENOM" id="CLU_1586862_0_0_1"/>
<feature type="compositionally biased region" description="Low complexity" evidence="1">
    <location>
        <begin position="59"/>
        <end position="68"/>
    </location>
</feature>
<evidence type="ECO:0000256" key="1">
    <source>
        <dbReference type="SAM" id="MobiDB-lite"/>
    </source>
</evidence>
<dbReference type="AlphaFoldDB" id="F4S9P8"/>
<gene>
    <name evidence="2" type="ORF">MELLADRAFT_69185</name>
</gene>
<feature type="region of interest" description="Disordered" evidence="1">
    <location>
        <begin position="54"/>
        <end position="77"/>
    </location>
</feature>
<protein>
    <submittedName>
        <fullName evidence="2">Uncharacterized protein</fullName>
    </submittedName>
</protein>
<accession>F4S9P8</accession>
<dbReference type="GeneID" id="18931192"/>
<evidence type="ECO:0000313" key="3">
    <source>
        <dbReference type="Proteomes" id="UP000001072"/>
    </source>
</evidence>
<proteinExistence type="predicted"/>
<organism evidence="3">
    <name type="scientific">Melampsora larici-populina (strain 98AG31 / pathotype 3-4-7)</name>
    <name type="common">Poplar leaf rust fungus</name>
    <dbReference type="NCBI Taxonomy" id="747676"/>
    <lineage>
        <taxon>Eukaryota</taxon>
        <taxon>Fungi</taxon>
        <taxon>Dikarya</taxon>
        <taxon>Basidiomycota</taxon>
        <taxon>Pucciniomycotina</taxon>
        <taxon>Pucciniomycetes</taxon>
        <taxon>Pucciniales</taxon>
        <taxon>Melampsoraceae</taxon>
        <taxon>Melampsora</taxon>
    </lineage>
</organism>
<evidence type="ECO:0000313" key="2">
    <source>
        <dbReference type="EMBL" id="EGF98631.1"/>
    </source>
</evidence>
<dbReference type="KEGG" id="mlr:MELLADRAFT_69185"/>
<dbReference type="EMBL" id="GL883172">
    <property type="protein sequence ID" value="EGF98631.1"/>
    <property type="molecule type" value="Genomic_DNA"/>
</dbReference>
<feature type="region of interest" description="Disordered" evidence="1">
    <location>
        <begin position="90"/>
        <end position="114"/>
    </location>
</feature>
<reference evidence="3" key="1">
    <citation type="journal article" date="2011" name="Proc. Natl. Acad. Sci. U.S.A.">
        <title>Obligate biotrophy features unraveled by the genomic analysis of rust fungi.</title>
        <authorList>
            <person name="Duplessis S."/>
            <person name="Cuomo C.A."/>
            <person name="Lin Y.-C."/>
            <person name="Aerts A."/>
            <person name="Tisserant E."/>
            <person name="Veneault-Fourrey C."/>
            <person name="Joly D.L."/>
            <person name="Hacquard S."/>
            <person name="Amselem J."/>
            <person name="Cantarel B.L."/>
            <person name="Chiu R."/>
            <person name="Coutinho P.M."/>
            <person name="Feau N."/>
            <person name="Field M."/>
            <person name="Frey P."/>
            <person name="Gelhaye E."/>
            <person name="Goldberg J."/>
            <person name="Grabherr M.G."/>
            <person name="Kodira C.D."/>
            <person name="Kohler A."/>
            <person name="Kuees U."/>
            <person name="Lindquist E.A."/>
            <person name="Lucas S.M."/>
            <person name="Mago R."/>
            <person name="Mauceli E."/>
            <person name="Morin E."/>
            <person name="Murat C."/>
            <person name="Pangilinan J.L."/>
            <person name="Park R."/>
            <person name="Pearson M."/>
            <person name="Quesneville H."/>
            <person name="Rouhier N."/>
            <person name="Sakthikumar S."/>
            <person name="Salamov A.A."/>
            <person name="Schmutz J."/>
            <person name="Selles B."/>
            <person name="Shapiro H."/>
            <person name="Tanguay P."/>
            <person name="Tuskan G.A."/>
            <person name="Henrissat B."/>
            <person name="Van de Peer Y."/>
            <person name="Rouze P."/>
            <person name="Ellis J.G."/>
            <person name="Dodds P.N."/>
            <person name="Schein J.E."/>
            <person name="Zhong S."/>
            <person name="Hamelin R.C."/>
            <person name="Grigoriev I.V."/>
            <person name="Szabo L.J."/>
            <person name="Martin F."/>
        </authorList>
    </citation>
    <scope>NUCLEOTIDE SEQUENCE [LARGE SCALE GENOMIC DNA]</scope>
    <source>
        <strain evidence="3">98AG31 / pathotype 3-4-7</strain>
    </source>
</reference>
<dbReference type="Proteomes" id="UP000001072">
    <property type="component" value="Unassembled WGS sequence"/>
</dbReference>
<sequence length="168" mass="18704">MSASSKKTKEAHRVVCRCKARECYLGNYIDAYGQPQSGVEVLPSTRDAHTRADMRKQALEASSELASSPNTHIPTPGDLVTSLEELHLPSVNMPSQSRKSAREQPLPTSTTELRTSIRGPLKVLHILLLVALSATLHPEETRQNVLPKTKHYLDTNLTITQQIFYTFL</sequence>
<dbReference type="VEuPathDB" id="FungiDB:MELLADRAFT_69185"/>
<dbReference type="RefSeq" id="XP_007418094.1">
    <property type="nucleotide sequence ID" value="XM_007418032.1"/>
</dbReference>
<dbReference type="InParanoid" id="F4S9P8"/>